<dbReference type="Pfam" id="PF00854">
    <property type="entry name" value="PTR2"/>
    <property type="match status" value="1"/>
</dbReference>
<evidence type="ECO:0000313" key="8">
    <source>
        <dbReference type="Proteomes" id="UP001210211"/>
    </source>
</evidence>
<dbReference type="GO" id="GO:0022857">
    <property type="term" value="F:transmembrane transporter activity"/>
    <property type="evidence" value="ECO:0007669"/>
    <property type="project" value="InterPro"/>
</dbReference>
<comment type="subcellular location">
    <subcellularLocation>
        <location evidence="1">Membrane</location>
        <topology evidence="1">Multi-pass membrane protein</topology>
    </subcellularLocation>
</comment>
<evidence type="ECO:0000256" key="3">
    <source>
        <dbReference type="ARBA" id="ARBA00022692"/>
    </source>
</evidence>
<dbReference type="Proteomes" id="UP001210211">
    <property type="component" value="Unassembled WGS sequence"/>
</dbReference>
<name>A0AAD5ZB06_9POAL</name>
<comment type="similarity">
    <text evidence="2">Belongs to the major facilitator superfamily. Proton-dependent oligopeptide transporter (POT/PTR) (TC 2.A.17) family.</text>
</comment>
<comment type="caution">
    <text evidence="7">The sequence shown here is derived from an EMBL/GenBank/DDBJ whole genome shotgun (WGS) entry which is preliminary data.</text>
</comment>
<evidence type="ECO:0000256" key="6">
    <source>
        <dbReference type="SAM" id="Phobius"/>
    </source>
</evidence>
<feature type="transmembrane region" description="Helical" evidence="6">
    <location>
        <begin position="579"/>
        <end position="598"/>
    </location>
</feature>
<dbReference type="EMBL" id="JAMRDG010000002">
    <property type="protein sequence ID" value="KAJ3690087.1"/>
    <property type="molecule type" value="Genomic_DNA"/>
</dbReference>
<evidence type="ECO:0000313" key="7">
    <source>
        <dbReference type="EMBL" id="KAJ3690087.1"/>
    </source>
</evidence>
<dbReference type="InterPro" id="IPR036259">
    <property type="entry name" value="MFS_trans_sf"/>
</dbReference>
<evidence type="ECO:0000256" key="2">
    <source>
        <dbReference type="ARBA" id="ARBA00005982"/>
    </source>
</evidence>
<dbReference type="SUPFAM" id="SSF103473">
    <property type="entry name" value="MFS general substrate transporter"/>
    <property type="match status" value="1"/>
</dbReference>
<dbReference type="InterPro" id="IPR000109">
    <property type="entry name" value="POT_fam"/>
</dbReference>
<accession>A0AAD5ZB06</accession>
<protein>
    <submittedName>
        <fullName evidence="7">Uncharacterized protein</fullName>
    </submittedName>
</protein>
<feature type="transmembrane region" description="Helical" evidence="6">
    <location>
        <begin position="135"/>
        <end position="161"/>
    </location>
</feature>
<keyword evidence="3 6" id="KW-0812">Transmembrane</keyword>
<feature type="transmembrane region" description="Helical" evidence="6">
    <location>
        <begin position="373"/>
        <end position="394"/>
    </location>
</feature>
<gene>
    <name evidence="7" type="ORF">LUZ61_019251</name>
</gene>
<keyword evidence="5 6" id="KW-0472">Membrane</keyword>
<feature type="transmembrane region" description="Helical" evidence="6">
    <location>
        <begin position="414"/>
        <end position="431"/>
    </location>
</feature>
<feature type="transmembrane region" description="Helical" evidence="6">
    <location>
        <begin position="534"/>
        <end position="559"/>
    </location>
</feature>
<evidence type="ECO:0000256" key="5">
    <source>
        <dbReference type="ARBA" id="ARBA00023136"/>
    </source>
</evidence>
<proteinExistence type="inferred from homology"/>
<reference evidence="7 8" key="1">
    <citation type="journal article" date="2022" name="Cell">
        <title>Repeat-based holocentromeres influence genome architecture and karyotype evolution.</title>
        <authorList>
            <person name="Hofstatter P.G."/>
            <person name="Thangavel G."/>
            <person name="Lux T."/>
            <person name="Neumann P."/>
            <person name="Vondrak T."/>
            <person name="Novak P."/>
            <person name="Zhang M."/>
            <person name="Costa L."/>
            <person name="Castellani M."/>
            <person name="Scott A."/>
            <person name="Toegelov H."/>
            <person name="Fuchs J."/>
            <person name="Mata-Sucre Y."/>
            <person name="Dias Y."/>
            <person name="Vanzela A.L.L."/>
            <person name="Huettel B."/>
            <person name="Almeida C.C.S."/>
            <person name="Simkova H."/>
            <person name="Souza G."/>
            <person name="Pedrosa-Harand A."/>
            <person name="Macas J."/>
            <person name="Mayer K.F.X."/>
            <person name="Houben A."/>
            <person name="Marques A."/>
        </authorList>
    </citation>
    <scope>NUCLEOTIDE SEQUENCE [LARGE SCALE GENOMIC DNA]</scope>
    <source>
        <strain evidence="7">RhyTen1mFocal</strain>
    </source>
</reference>
<evidence type="ECO:0000256" key="4">
    <source>
        <dbReference type="ARBA" id="ARBA00022989"/>
    </source>
</evidence>
<dbReference type="GO" id="GO:0016020">
    <property type="term" value="C:membrane"/>
    <property type="evidence" value="ECO:0007669"/>
    <property type="project" value="UniProtKB-SubCell"/>
</dbReference>
<feature type="transmembrane region" description="Helical" evidence="6">
    <location>
        <begin position="181"/>
        <end position="199"/>
    </location>
</feature>
<dbReference type="PANTHER" id="PTHR11654">
    <property type="entry name" value="OLIGOPEPTIDE TRANSPORTER-RELATED"/>
    <property type="match status" value="1"/>
</dbReference>
<dbReference type="AlphaFoldDB" id="A0AAD5ZB06"/>
<organism evidence="7 8">
    <name type="scientific">Rhynchospora tenuis</name>
    <dbReference type="NCBI Taxonomy" id="198213"/>
    <lineage>
        <taxon>Eukaryota</taxon>
        <taxon>Viridiplantae</taxon>
        <taxon>Streptophyta</taxon>
        <taxon>Embryophyta</taxon>
        <taxon>Tracheophyta</taxon>
        <taxon>Spermatophyta</taxon>
        <taxon>Magnoliopsida</taxon>
        <taxon>Liliopsida</taxon>
        <taxon>Poales</taxon>
        <taxon>Cyperaceae</taxon>
        <taxon>Cyperoideae</taxon>
        <taxon>Rhynchosporeae</taxon>
        <taxon>Rhynchospora</taxon>
    </lineage>
</organism>
<feature type="transmembrane region" description="Helical" evidence="6">
    <location>
        <begin position="230"/>
        <end position="251"/>
    </location>
</feature>
<dbReference type="Gene3D" id="1.20.1250.20">
    <property type="entry name" value="MFS general substrate transporter like domains"/>
    <property type="match status" value="1"/>
</dbReference>
<keyword evidence="4 6" id="KW-1133">Transmembrane helix</keyword>
<keyword evidence="8" id="KW-1185">Reference proteome</keyword>
<sequence length="615" mass="68615">MNPSTTYIYLLTRVINKLSSKNIFLLKLATKTAMAELSLESVQEDYTRDGTVDLKGNPVLRSKRGSWTACSFLVVYEVFERIAFNGIASNLVRYLTQELHQGTVTSANNVTNWVGTMWLSPIIGAYVADAYLGRYWTFMIGSIIYILGMLLLTLAVSVPYLKPPACKNISNAGTYFNCKEASPLQLGIFFLSLYILAIGNGGCKANISTIGADQFDPFDQKERAQKHSFFNWWLFSVFFGNLLAATVLVYIQDNVGWAFGYALCTVGLMVAVIIFVIGTPFYRHKLPAGSPFTKMAKVLVAAMRKCTVPLPGDTKELYELNLAEQVKTRQFRIKATDSLRCLNKAAVKITGKNSPWELCTVTQVEETKQMLKMLPILVSTFVPSMMLAQVNTLFVKQGMTLDRHIGAHFQIPPASLQAFGIISMLICIVIYDRLGVPFLRKFTKMPRGISILQRLCIGQVLYIVTAAVAAMAEHHRLRVAREHGVVGTGVTVPLTIFILLPQFVIMGIADAFMDPARFEFFYDQAPEGMKSLGTSYNFTSLGIGNFLSSLLLSIVSHLTKRNGGKGWILNNLNESRIDYYYTFFMALNCLNFVFLIVVSKNFVYKAEVSESETCD</sequence>
<feature type="transmembrane region" description="Helical" evidence="6">
    <location>
        <begin position="257"/>
        <end position="277"/>
    </location>
</feature>
<feature type="transmembrane region" description="Helical" evidence="6">
    <location>
        <begin position="492"/>
        <end position="513"/>
    </location>
</feature>
<evidence type="ECO:0000256" key="1">
    <source>
        <dbReference type="ARBA" id="ARBA00004141"/>
    </source>
</evidence>